<evidence type="ECO:0000256" key="6">
    <source>
        <dbReference type="ARBA" id="ARBA00023015"/>
    </source>
</evidence>
<dbReference type="Pfam" id="PF00176">
    <property type="entry name" value="SNF2-rel_dom"/>
    <property type="match status" value="1"/>
</dbReference>
<dbReference type="InterPro" id="IPR038718">
    <property type="entry name" value="SNF2-like_sf"/>
</dbReference>
<dbReference type="InterPro" id="IPR049730">
    <property type="entry name" value="SNF2/RAD54-like_C"/>
</dbReference>
<comment type="subcellular location">
    <subcellularLocation>
        <location evidence="1">Nucleus</location>
    </subcellularLocation>
</comment>
<feature type="compositionally biased region" description="Acidic residues" evidence="9">
    <location>
        <begin position="153"/>
        <end position="162"/>
    </location>
</feature>
<dbReference type="PROSITE" id="PS50013">
    <property type="entry name" value="CHROMO_2"/>
    <property type="match status" value="1"/>
</dbReference>
<feature type="region of interest" description="Disordered" evidence="9">
    <location>
        <begin position="2223"/>
        <end position="2295"/>
    </location>
</feature>
<evidence type="ECO:0000259" key="10">
    <source>
        <dbReference type="PROSITE" id="PS50013"/>
    </source>
</evidence>
<evidence type="ECO:0000313" key="14">
    <source>
        <dbReference type="Proteomes" id="UP001530293"/>
    </source>
</evidence>
<dbReference type="InterPro" id="IPR000330">
    <property type="entry name" value="SNF2_N"/>
</dbReference>
<dbReference type="PANTHER" id="PTHR45623:SF11">
    <property type="entry name" value="KISMET, ISOFORM C"/>
    <property type="match status" value="1"/>
</dbReference>
<dbReference type="GO" id="GO:0005524">
    <property type="term" value="F:ATP binding"/>
    <property type="evidence" value="ECO:0007669"/>
    <property type="project" value="UniProtKB-KW"/>
</dbReference>
<keyword evidence="2" id="KW-0677">Repeat</keyword>
<sequence length="2295" mass="259518">MSRSSRSAAAAAAAMAREGDNNEEDNAGGRSRRSSRSRQQTVFFSDSKHPGMVQVQVAGSNDDEDDVDDDDDDNASGEDEASNESSDEGDIPIRRKSSRSTAFRGEMKDPSNSIADLLKIADAEMTINNSKRKKRRGARQAKQRSSLEGRNESEEDDDDADMDSPPAKKKKKPTSCKNTKAVVKSPAKRHSQRRMSKRLEYPQSESSEEENSEDEGSEVDSDVEEENEDEEEIKMNKVIACKLMKLSEWKTVCAKMNTTEITNGSRWIQEVDESVDLDNTYEERFLVKWNDLSFLHCSWETEKDLAEFCEGAKARLSTFFRKAHNGLLYDADERLDGDYFDPSWISIERILEVIPDDDDNDEPAEIILDVNDPNFDSGTGRQFYIKWWNKPYSESSFEFERDLILNDVDYKEHLAQYEKRMVKPTRDDMRRRMNEGDAQERKLYKIFGDKVKQSEASRDKLVKEYQNNLASRVFKNGGQLRDYQAEGVTWLMSNHLNNRGSILADEMGLGKTIQTATYVNTVAEQLATRGPFLVVAPLSTIPHWYREFTGWTDLNTIVYHGSANDRERAREDEFAFPGDRVQDVAFNQRYLMKVAKRWRSNWEKTWMVEVVITTPEMLVTDDFAELAAIKWEVLVVDEAHRLKNHNSKLAQNLRDQRFEFNQSLLLTGTPIQNNMQELWTLLNFINPDSFSNLNEFMVQYGDIKSKEKVDNLHETIRPYILRRLKEDVEKSVPPKEETLIEVELTVLQKQYYRALYEKNLKFLHRNKARPLDGPSINNVAMQLRKCCNHPFLLTGVETEVKMQNPNSDDIELMVNSSGKFVLLDKLLPRLQADGHRILLFSQFKIMLDIIEDYLHLRRFKFERIDGSITGMKRQAAIDRFQSKDNGGREQPFIMLLSTRAGALVLILQPPTLVPDVIALAKRRMLRFSECCLFDLNSKASPRVEYLTSECFCRCSRLLTRKTYEMQMFHMASMKMGLDQAVLQGIENNGGKDIMTKEEVEKLLKHGAYDIFKEDKDGTSEKESNDFVSQDIDSILARRAKTVIHDNTGSNSNAAGGTFSKASFKSTSSDGVAAAEIDVDDPDFWTKVVGEAKKEEDEQLGKRIRAQQSYSERDYHKRLNAAIKYGADGSDDEDNASLSSEFSEDSLEGNDNGPVLKNDALESIVKASKSAAKERFLWGGSARSEWKQADAEIVVKSLGLFGFGNVSWAKFNASLSLSKSMKLDDIKRMCWSLTLMCLYEAAEDDALEASRKVEAASKQDQSRGDVLASTLDNDVVNVDDSPIKSNVNKVEEKDLLEESFKVLLAANRSWADLALAMASEFSCTSSTRRDLEYVQSIMDGNHPSKSSQEANAVQTKLVSEFFSKIWPALRTRGWKNDETNSTRFMHQHKTFNSITAVLDVIPKYYPELVEMTDGLISSVKASCVLPATPARRHELGVENVTAESLKLLLMDCAPMQLLADRKRAQRISLTKRLLTKLVLLYEVHKAVNTADSHCRPEDSLQERNAQLCKVINIQPWSSTPHPEWTLQHDAVLLRAVVKHGWIDSHAACLAIGNDKTIRWGAPFEVSEQTVVKTANQTETDPETERKLKSQWRHLYNTATRAVMFLRELNETYVDVLPAPILNELRERMIDSFCLTRGESDENWTVNESELQKVVMRAEKRADECEALPSRKKLLKRIKKIAMSFAGAVPDGEKDPLNDNSAIDNIITKKHGFCVIDQSKHQNILLAVMIHGLLVMKRAAKTHTVKSYAKSIFGEIDVRIEDLLETDVSDPLIEALEETKKGIQLYSNNLQKHARAAKNVLRVMLGQDPVPSKVPTESLFPTEEKPTAISDAAKVNLSKLKKKKSGTPADNVLTRVFSYLDDDMDGINECLHLTSTEILMLTVLSSQGLPVFSDEWSASFADPTVADSNESGDDEFRIFFSSMTQVLRAAADVWLSIARKKLQQTTHSDDGSKDMSDKTRLKISILKKDYEAKEMAYNDAISYSNDPMLFAKKCIVLLEAIRKNMGSVDLQYAGDKRIRQLNKSENGLGTKVLHWFSKDLQKWAASLGVVDTDGNVQSATSITSKKDHPQSNDAALMSKRDCRTVFIQIAQQTRLRSIFTTNSMEKLSTELIPRVLNQSSFVMTEWEDCPPWWNADLTDGSNCNCQDDCDLLTGILDYGYGGFDSLLQHDYSFCRRLASEGDEDSSNTFSRSSAQIRINHLTRELHANVEREEMMKLVQKRRQVEAAKPIASGKKKQAKTSGSGGVQSGLSAFFKISSNSNPGVAKRKTPPTSPENGDDSDVEIIEVIDAKKSKSCE</sequence>
<proteinExistence type="predicted"/>
<keyword evidence="8" id="KW-0539">Nucleus</keyword>
<dbReference type="Gene3D" id="3.40.50.300">
    <property type="entry name" value="P-loop containing nucleotide triphosphate hydrolases"/>
    <property type="match status" value="1"/>
</dbReference>
<feature type="region of interest" description="Disordered" evidence="9">
    <location>
        <begin position="1125"/>
        <end position="1153"/>
    </location>
</feature>
<dbReference type="Gene3D" id="3.40.50.10810">
    <property type="entry name" value="Tandem AAA-ATPase domain"/>
    <property type="match status" value="1"/>
</dbReference>
<evidence type="ECO:0000256" key="2">
    <source>
        <dbReference type="ARBA" id="ARBA00022737"/>
    </source>
</evidence>
<dbReference type="InterPro" id="IPR000953">
    <property type="entry name" value="Chromo/chromo_shadow_dom"/>
</dbReference>
<evidence type="ECO:0000256" key="4">
    <source>
        <dbReference type="ARBA" id="ARBA00022801"/>
    </source>
</evidence>
<dbReference type="InterPro" id="IPR016197">
    <property type="entry name" value="Chromo-like_dom_sf"/>
</dbReference>
<dbReference type="PROSITE" id="PS00598">
    <property type="entry name" value="CHROMO_1"/>
    <property type="match status" value="1"/>
</dbReference>
<feature type="compositionally biased region" description="Basic residues" evidence="9">
    <location>
        <begin position="130"/>
        <end position="142"/>
    </location>
</feature>
<dbReference type="PROSITE" id="PS51194">
    <property type="entry name" value="HELICASE_CTER"/>
    <property type="match status" value="1"/>
</dbReference>
<evidence type="ECO:0000256" key="8">
    <source>
        <dbReference type="ARBA" id="ARBA00023242"/>
    </source>
</evidence>
<organism evidence="13 14">
    <name type="scientific">Discostella pseudostelligera</name>
    <dbReference type="NCBI Taxonomy" id="259834"/>
    <lineage>
        <taxon>Eukaryota</taxon>
        <taxon>Sar</taxon>
        <taxon>Stramenopiles</taxon>
        <taxon>Ochrophyta</taxon>
        <taxon>Bacillariophyta</taxon>
        <taxon>Coscinodiscophyceae</taxon>
        <taxon>Thalassiosirophycidae</taxon>
        <taxon>Stephanodiscales</taxon>
        <taxon>Stephanodiscaceae</taxon>
        <taxon>Discostella</taxon>
    </lineage>
</organism>
<dbReference type="SUPFAM" id="SSF54160">
    <property type="entry name" value="Chromo domain-like"/>
    <property type="match status" value="2"/>
</dbReference>
<evidence type="ECO:0000259" key="11">
    <source>
        <dbReference type="PROSITE" id="PS51192"/>
    </source>
</evidence>
<dbReference type="InterPro" id="IPR001650">
    <property type="entry name" value="Helicase_C-like"/>
</dbReference>
<keyword evidence="6" id="KW-0805">Transcription regulation</keyword>
<name>A0ABD3MZM5_9STRA</name>
<keyword evidence="14" id="KW-1185">Reference proteome</keyword>
<evidence type="ECO:0000256" key="9">
    <source>
        <dbReference type="SAM" id="MobiDB-lite"/>
    </source>
</evidence>
<keyword evidence="7" id="KW-0804">Transcription</keyword>
<dbReference type="SMART" id="SM00487">
    <property type="entry name" value="DEXDc"/>
    <property type="match status" value="1"/>
</dbReference>
<dbReference type="Gene3D" id="2.40.50.40">
    <property type="match status" value="2"/>
</dbReference>
<feature type="compositionally biased region" description="Acidic residues" evidence="9">
    <location>
        <begin position="206"/>
        <end position="231"/>
    </location>
</feature>
<feature type="domain" description="Helicase ATP-binding" evidence="11">
    <location>
        <begin position="492"/>
        <end position="688"/>
    </location>
</feature>
<gene>
    <name evidence="13" type="ORF">ACHAWU_001235</name>
</gene>
<dbReference type="PROSITE" id="PS51192">
    <property type="entry name" value="HELICASE_ATP_BIND_1"/>
    <property type="match status" value="1"/>
</dbReference>
<evidence type="ECO:0000259" key="12">
    <source>
        <dbReference type="PROSITE" id="PS51194"/>
    </source>
</evidence>
<dbReference type="InterPro" id="IPR027417">
    <property type="entry name" value="P-loop_NTPase"/>
</dbReference>
<feature type="domain" description="Chromo" evidence="10">
    <location>
        <begin position="269"/>
        <end position="322"/>
    </location>
</feature>
<dbReference type="SUPFAM" id="SSF52540">
    <property type="entry name" value="P-loop containing nucleoside triphosphate hydrolases"/>
    <property type="match status" value="2"/>
</dbReference>
<evidence type="ECO:0000256" key="5">
    <source>
        <dbReference type="ARBA" id="ARBA00022840"/>
    </source>
</evidence>
<feature type="compositionally biased region" description="Acidic residues" evidence="9">
    <location>
        <begin position="2274"/>
        <end position="2284"/>
    </location>
</feature>
<feature type="compositionally biased region" description="Basic residues" evidence="9">
    <location>
        <begin position="186"/>
        <end position="196"/>
    </location>
</feature>
<protein>
    <submittedName>
        <fullName evidence="13">Uncharacterized protein</fullName>
    </submittedName>
</protein>
<dbReference type="GO" id="GO:0005634">
    <property type="term" value="C:nucleus"/>
    <property type="evidence" value="ECO:0007669"/>
    <property type="project" value="UniProtKB-SubCell"/>
</dbReference>
<dbReference type="PANTHER" id="PTHR45623">
    <property type="entry name" value="CHROMODOMAIN-HELICASE-DNA-BINDING PROTEIN 3-RELATED-RELATED"/>
    <property type="match status" value="1"/>
</dbReference>
<reference evidence="13 14" key="1">
    <citation type="submission" date="2024-10" db="EMBL/GenBank/DDBJ databases">
        <title>Updated reference genomes for cyclostephanoid diatoms.</title>
        <authorList>
            <person name="Roberts W.R."/>
            <person name="Alverson A.J."/>
        </authorList>
    </citation>
    <scope>NUCLEOTIDE SEQUENCE [LARGE SCALE GENOMIC DNA]</scope>
    <source>
        <strain evidence="13 14">AJA232-27</strain>
    </source>
</reference>
<evidence type="ECO:0000256" key="3">
    <source>
        <dbReference type="ARBA" id="ARBA00022741"/>
    </source>
</evidence>
<feature type="compositionally biased region" description="Acidic residues" evidence="9">
    <location>
        <begin position="61"/>
        <end position="90"/>
    </location>
</feature>
<feature type="domain" description="Helicase C-terminal" evidence="12">
    <location>
        <begin position="822"/>
        <end position="1007"/>
    </location>
</feature>
<accession>A0ABD3MZM5</accession>
<evidence type="ECO:0000313" key="13">
    <source>
        <dbReference type="EMBL" id="KAL3769167.1"/>
    </source>
</evidence>
<dbReference type="InterPro" id="IPR023779">
    <property type="entry name" value="Chromodomain_CS"/>
</dbReference>
<keyword evidence="5" id="KW-0067">ATP-binding</keyword>
<feature type="compositionally biased region" description="Low complexity" evidence="9">
    <location>
        <begin position="1"/>
        <end position="16"/>
    </location>
</feature>
<dbReference type="CDD" id="cd18793">
    <property type="entry name" value="SF2_C_SNF"/>
    <property type="match status" value="1"/>
</dbReference>
<dbReference type="Proteomes" id="UP001530293">
    <property type="component" value="Unassembled WGS sequence"/>
</dbReference>
<dbReference type="InterPro" id="IPR014001">
    <property type="entry name" value="Helicase_ATP-bd"/>
</dbReference>
<feature type="compositionally biased region" description="Basic and acidic residues" evidence="9">
    <location>
        <begin position="2286"/>
        <end position="2295"/>
    </location>
</feature>
<evidence type="ECO:0000256" key="7">
    <source>
        <dbReference type="ARBA" id="ARBA00023163"/>
    </source>
</evidence>
<comment type="caution">
    <text evidence="13">The sequence shown here is derived from an EMBL/GenBank/DDBJ whole genome shotgun (WGS) entry which is preliminary data.</text>
</comment>
<keyword evidence="4" id="KW-0378">Hydrolase</keyword>
<feature type="region of interest" description="Disordered" evidence="9">
    <location>
        <begin position="1"/>
        <end position="231"/>
    </location>
</feature>
<dbReference type="Pfam" id="PF00271">
    <property type="entry name" value="Helicase_C"/>
    <property type="match status" value="1"/>
</dbReference>
<dbReference type="GO" id="GO:0016787">
    <property type="term" value="F:hydrolase activity"/>
    <property type="evidence" value="ECO:0007669"/>
    <property type="project" value="UniProtKB-KW"/>
</dbReference>
<keyword evidence="3" id="KW-0547">Nucleotide-binding</keyword>
<dbReference type="EMBL" id="JALLBG020000057">
    <property type="protein sequence ID" value="KAL3769167.1"/>
    <property type="molecule type" value="Genomic_DNA"/>
</dbReference>
<evidence type="ECO:0000256" key="1">
    <source>
        <dbReference type="ARBA" id="ARBA00004123"/>
    </source>
</evidence>